<dbReference type="InterPro" id="IPR004374">
    <property type="entry name" value="PrfB"/>
</dbReference>
<evidence type="ECO:0000256" key="6">
    <source>
        <dbReference type="NCBIfam" id="TIGR00020"/>
    </source>
</evidence>
<keyword evidence="9" id="KW-1185">Reference proteome</keyword>
<dbReference type="GO" id="GO:0016149">
    <property type="term" value="F:translation release factor activity, codon specific"/>
    <property type="evidence" value="ECO:0007669"/>
    <property type="project" value="UniProtKB-UniRule"/>
</dbReference>
<reference evidence="8 9" key="1">
    <citation type="submission" date="2019-04" db="EMBL/GenBank/DDBJ databases">
        <title>Niastella caeni sp. nov., isolated from activated sludge.</title>
        <authorList>
            <person name="Sheng M."/>
        </authorList>
    </citation>
    <scope>NUCLEOTIDE SEQUENCE [LARGE SCALE GENOMIC DNA]</scope>
    <source>
        <strain evidence="8 9">HX-2-15</strain>
    </source>
</reference>
<feature type="domain" description="Prokaryotic-type class I peptide chain release factors" evidence="7">
    <location>
        <begin position="238"/>
        <end position="254"/>
    </location>
</feature>
<accession>A0A4V4H012</accession>
<dbReference type="EMBL" id="STFF01000007">
    <property type="protein sequence ID" value="THU34806.1"/>
    <property type="molecule type" value="Genomic_DNA"/>
</dbReference>
<dbReference type="HAMAP" id="MF_00094">
    <property type="entry name" value="Rel_fac_2"/>
    <property type="match status" value="1"/>
</dbReference>
<proteinExistence type="inferred from homology"/>
<name>A0A4V4H012_9BACT</name>
<dbReference type="Gene3D" id="3.30.160.20">
    <property type="match status" value="1"/>
</dbReference>
<keyword evidence="3 5" id="KW-0963">Cytoplasm</keyword>
<dbReference type="InterPro" id="IPR005139">
    <property type="entry name" value="PCRF"/>
</dbReference>
<dbReference type="PROSITE" id="PS00745">
    <property type="entry name" value="RF_PROK_I"/>
    <property type="match status" value="1"/>
</dbReference>
<dbReference type="OrthoDB" id="9806673at2"/>
<comment type="PTM">
    <text evidence="5">Methylated by PrmC. Methylation increases the termination efficiency of RF2.</text>
</comment>
<dbReference type="SUPFAM" id="SSF75620">
    <property type="entry name" value="Release factor"/>
    <property type="match status" value="1"/>
</dbReference>
<dbReference type="Proteomes" id="UP000306918">
    <property type="component" value="Unassembled WGS sequence"/>
</dbReference>
<keyword evidence="4 5" id="KW-0648">Protein biosynthesis</keyword>
<dbReference type="AlphaFoldDB" id="A0A4V4H012"/>
<dbReference type="Gene3D" id="3.30.70.1660">
    <property type="match status" value="1"/>
</dbReference>
<feature type="modified residue" description="N5-methylglutamine" evidence="5">
    <location>
        <position position="245"/>
    </location>
</feature>
<keyword evidence="2 5" id="KW-0488">Methylation</keyword>
<evidence type="ECO:0000313" key="9">
    <source>
        <dbReference type="Proteomes" id="UP000306918"/>
    </source>
</evidence>
<evidence type="ECO:0000256" key="5">
    <source>
        <dbReference type="HAMAP-Rule" id="MF_00094"/>
    </source>
</evidence>
<dbReference type="PANTHER" id="PTHR43116:SF3">
    <property type="entry name" value="CLASS I PEPTIDE CHAIN RELEASE FACTOR"/>
    <property type="match status" value="1"/>
</dbReference>
<dbReference type="NCBIfam" id="TIGR00020">
    <property type="entry name" value="prfB"/>
    <property type="match status" value="1"/>
</dbReference>
<dbReference type="InterPro" id="IPR045853">
    <property type="entry name" value="Pep_chain_release_fac_I_sf"/>
</dbReference>
<gene>
    <name evidence="5" type="primary">prfB</name>
    <name evidence="8" type="ORF">FAM09_22695</name>
</gene>
<evidence type="ECO:0000256" key="1">
    <source>
        <dbReference type="ARBA" id="ARBA00010835"/>
    </source>
</evidence>
<comment type="subcellular location">
    <subcellularLocation>
        <location evidence="5">Cytoplasm</location>
    </subcellularLocation>
</comment>
<protein>
    <recommendedName>
        <fullName evidence="5 6">Peptide chain release factor 2</fullName>
        <shortName evidence="5">RF-2</shortName>
    </recommendedName>
</protein>
<comment type="function">
    <text evidence="5">Peptide chain release factor 2 directs the termination of translation in response to the peptide chain termination codons UGA and UAA.</text>
</comment>
<comment type="similarity">
    <text evidence="1 5">Belongs to the prokaryotic/mitochondrial release factor family.</text>
</comment>
<comment type="caution">
    <text evidence="8">The sequence shown here is derived from an EMBL/GenBank/DDBJ whole genome shotgun (WGS) entry which is preliminary data.</text>
</comment>
<dbReference type="InterPro" id="IPR000352">
    <property type="entry name" value="Pep_chain_release_fac_I"/>
</dbReference>
<dbReference type="RefSeq" id="WP_136579449.1">
    <property type="nucleotide sequence ID" value="NZ_STFF01000007.1"/>
</dbReference>
<dbReference type="SMART" id="SM00937">
    <property type="entry name" value="PCRF"/>
    <property type="match status" value="1"/>
</dbReference>
<dbReference type="PANTHER" id="PTHR43116">
    <property type="entry name" value="PEPTIDE CHAIN RELEASE FACTOR 2"/>
    <property type="match status" value="1"/>
</dbReference>
<organism evidence="8 9">
    <name type="scientific">Niastella caeni</name>
    <dbReference type="NCBI Taxonomy" id="2569763"/>
    <lineage>
        <taxon>Bacteria</taxon>
        <taxon>Pseudomonadati</taxon>
        <taxon>Bacteroidota</taxon>
        <taxon>Chitinophagia</taxon>
        <taxon>Chitinophagales</taxon>
        <taxon>Chitinophagaceae</taxon>
        <taxon>Niastella</taxon>
    </lineage>
</organism>
<dbReference type="FunFam" id="3.30.160.20:FF:000040">
    <property type="entry name" value="Peptide chain release factor 2"/>
    <property type="match status" value="1"/>
</dbReference>
<dbReference type="Pfam" id="PF00472">
    <property type="entry name" value="RF-1"/>
    <property type="match status" value="1"/>
</dbReference>
<sequence length="361" mass="41295">MTQEKINDMRSRLGGLRRFLDVDNRQYKVNEEKQLSLSPGFWDDNKRATEILKSIKLNEFWIKLYDQTKAAVEDFVVLFDFWKAGEASEEETKQAYEKALQQIDEAEFKSTLNQPEDELPGVLQINSGAGGTESQDWAEMLARMYRMYGEKQGWQVTELDWQEGDGAGIKSATLQFDGPFAYGFLKAESGVHRLVRISPFDSNARRHTSFASVFAYPLVDDSIEVAVNPADLEWEFYRSGGKGGQNVNKVETAVRLKHHPSGIVVECQKARTQGENREMALQMLKSRLYEEELRKREALKNATNASKKKIEWGSQIRSYVFHPYKMIKDHRTDFEVGNVQPVMDGELDGFIKAYLMMEAGG</sequence>
<evidence type="ECO:0000313" key="8">
    <source>
        <dbReference type="EMBL" id="THU34806.1"/>
    </source>
</evidence>
<evidence type="ECO:0000256" key="2">
    <source>
        <dbReference type="ARBA" id="ARBA00022481"/>
    </source>
</evidence>
<evidence type="ECO:0000256" key="4">
    <source>
        <dbReference type="ARBA" id="ARBA00022917"/>
    </source>
</evidence>
<dbReference type="Gene3D" id="1.20.58.410">
    <property type="entry name" value="Release factor"/>
    <property type="match status" value="1"/>
</dbReference>
<evidence type="ECO:0000256" key="3">
    <source>
        <dbReference type="ARBA" id="ARBA00022490"/>
    </source>
</evidence>
<evidence type="ECO:0000259" key="7">
    <source>
        <dbReference type="PROSITE" id="PS00745"/>
    </source>
</evidence>
<dbReference type="Pfam" id="PF03462">
    <property type="entry name" value="PCRF"/>
    <property type="match status" value="1"/>
</dbReference>
<dbReference type="GO" id="GO:0005737">
    <property type="term" value="C:cytoplasm"/>
    <property type="evidence" value="ECO:0007669"/>
    <property type="project" value="UniProtKB-SubCell"/>
</dbReference>